<dbReference type="AlphaFoldDB" id="R2Q5V7"/>
<dbReference type="STRING" id="160454.RV10_GL004935"/>
<dbReference type="PANTHER" id="PTHR43391">
    <property type="entry name" value="RETINOL DEHYDROGENASE-RELATED"/>
    <property type="match status" value="1"/>
</dbReference>
<comment type="similarity">
    <text evidence="1 4">Belongs to the short-chain dehydrogenases/reductases (SDR) family.</text>
</comment>
<dbReference type="Pfam" id="PF00106">
    <property type="entry name" value="adh_short"/>
    <property type="match status" value="1"/>
</dbReference>
<evidence type="ECO:0000256" key="1">
    <source>
        <dbReference type="ARBA" id="ARBA00006484"/>
    </source>
</evidence>
<dbReference type="OrthoDB" id="9805904at2"/>
<evidence type="ECO:0000256" key="3">
    <source>
        <dbReference type="ARBA" id="ARBA00023002"/>
    </source>
</evidence>
<reference evidence="5 6" key="1">
    <citation type="submission" date="2013-02" db="EMBL/GenBank/DDBJ databases">
        <title>The Genome Sequence of Enterococcus pallens BAA-351.</title>
        <authorList>
            <consortium name="The Broad Institute Genome Sequencing Platform"/>
            <consortium name="The Broad Institute Genome Sequencing Center for Infectious Disease"/>
            <person name="Earl A.M."/>
            <person name="Gilmore M.S."/>
            <person name="Lebreton F."/>
            <person name="Walker B."/>
            <person name="Young S.K."/>
            <person name="Zeng Q."/>
            <person name="Gargeya S."/>
            <person name="Fitzgerald M."/>
            <person name="Haas B."/>
            <person name="Abouelleil A."/>
            <person name="Alvarado L."/>
            <person name="Arachchi H.M."/>
            <person name="Berlin A.M."/>
            <person name="Chapman S.B."/>
            <person name="Dewar J."/>
            <person name="Goldberg J."/>
            <person name="Griggs A."/>
            <person name="Gujja S."/>
            <person name="Hansen M."/>
            <person name="Howarth C."/>
            <person name="Imamovic A."/>
            <person name="Larimer J."/>
            <person name="McCowan C."/>
            <person name="Murphy C."/>
            <person name="Neiman D."/>
            <person name="Pearson M."/>
            <person name="Priest M."/>
            <person name="Roberts A."/>
            <person name="Saif S."/>
            <person name="Shea T."/>
            <person name="Sisk P."/>
            <person name="Sykes S."/>
            <person name="Wortman J."/>
            <person name="Nusbaum C."/>
            <person name="Birren B."/>
        </authorList>
    </citation>
    <scope>NUCLEOTIDE SEQUENCE [LARGE SCALE GENOMIC DNA]</scope>
    <source>
        <strain evidence="5 6">ATCC BAA-351</strain>
    </source>
</reference>
<protein>
    <recommendedName>
        <fullName evidence="7">Short-chain dehydrogenase/reductase SDR</fullName>
    </recommendedName>
</protein>
<dbReference type="InterPro" id="IPR036291">
    <property type="entry name" value="NAD(P)-bd_dom_sf"/>
</dbReference>
<keyword evidence="6" id="KW-1185">Reference proteome</keyword>
<keyword evidence="2" id="KW-0521">NADP</keyword>
<comment type="caution">
    <text evidence="5">The sequence shown here is derived from an EMBL/GenBank/DDBJ whole genome shotgun (WGS) entry which is preliminary data.</text>
</comment>
<proteinExistence type="inferred from homology"/>
<name>R2Q5V7_9ENTE</name>
<evidence type="ECO:0000313" key="5">
    <source>
        <dbReference type="EMBL" id="EOH91902.1"/>
    </source>
</evidence>
<keyword evidence="3" id="KW-0560">Oxidoreductase</keyword>
<accession>R2Q5V7</accession>
<sequence>MKEFKGKTAVITGAGNGFGAEFSKEAAKRGMKLVLADIEPGSAERTLKECKQLGAEGIALEIDVSLQENVQKMVKAAMDNYGTIDLLINNAGISMSGRIWELPPREWEWTIDINLMSQVYAMHEVIPIMLEQKTPCHIVNVASVAGTIAYPTTGPYNASKHASVLASETAYIDLKAVGADIGISVYCPGFVQTTLHHSHNDERRPARYKINDHPYYKSETYKTSLEIVNECIETGSPIDSVGMLIFQAIEEEQFYILTHPIYNALAGGRIQDMLSGKNPDLTRYM</sequence>
<gene>
    <name evidence="5" type="ORF">UAU_03204</name>
</gene>
<dbReference type="EMBL" id="AJAQ01000033">
    <property type="protein sequence ID" value="EOH91902.1"/>
    <property type="molecule type" value="Genomic_DNA"/>
</dbReference>
<dbReference type="PRINTS" id="PR00081">
    <property type="entry name" value="GDHRDH"/>
</dbReference>
<dbReference type="InterPro" id="IPR002347">
    <property type="entry name" value="SDR_fam"/>
</dbReference>
<dbReference type="Gene3D" id="3.40.50.720">
    <property type="entry name" value="NAD(P)-binding Rossmann-like Domain"/>
    <property type="match status" value="1"/>
</dbReference>
<evidence type="ECO:0000256" key="2">
    <source>
        <dbReference type="ARBA" id="ARBA00022857"/>
    </source>
</evidence>
<dbReference type="PRINTS" id="PR00080">
    <property type="entry name" value="SDRFAMILY"/>
</dbReference>
<dbReference type="SUPFAM" id="SSF51735">
    <property type="entry name" value="NAD(P)-binding Rossmann-fold domains"/>
    <property type="match status" value="1"/>
</dbReference>
<evidence type="ECO:0008006" key="7">
    <source>
        <dbReference type="Google" id="ProtNLM"/>
    </source>
</evidence>
<dbReference type="Proteomes" id="UP000013782">
    <property type="component" value="Unassembled WGS sequence"/>
</dbReference>
<dbReference type="eggNOG" id="COG0300">
    <property type="taxonomic scope" value="Bacteria"/>
</dbReference>
<dbReference type="PANTHER" id="PTHR43391:SF14">
    <property type="entry name" value="DEHYDROGENASE_REDUCTASE SDR FAMILY PROTEIN 7-LIKE"/>
    <property type="match status" value="1"/>
</dbReference>
<evidence type="ECO:0000313" key="6">
    <source>
        <dbReference type="Proteomes" id="UP000013782"/>
    </source>
</evidence>
<dbReference type="HOGENOM" id="CLU_010194_2_1_9"/>
<organism evidence="5 6">
    <name type="scientific">Enterococcus pallens ATCC BAA-351</name>
    <dbReference type="NCBI Taxonomy" id="1158607"/>
    <lineage>
        <taxon>Bacteria</taxon>
        <taxon>Bacillati</taxon>
        <taxon>Bacillota</taxon>
        <taxon>Bacilli</taxon>
        <taxon>Lactobacillales</taxon>
        <taxon>Enterococcaceae</taxon>
        <taxon>Enterococcus</taxon>
    </lineage>
</organism>
<dbReference type="PATRIC" id="fig|1158607.3.peg.3194"/>
<dbReference type="GO" id="GO:0016491">
    <property type="term" value="F:oxidoreductase activity"/>
    <property type="evidence" value="ECO:0007669"/>
    <property type="project" value="UniProtKB-KW"/>
</dbReference>
<dbReference type="CDD" id="cd05233">
    <property type="entry name" value="SDR_c"/>
    <property type="match status" value="1"/>
</dbReference>
<evidence type="ECO:0000256" key="4">
    <source>
        <dbReference type="RuleBase" id="RU000363"/>
    </source>
</evidence>